<evidence type="ECO:0000313" key="1">
    <source>
        <dbReference type="EMBL" id="OAY63399.1"/>
    </source>
</evidence>
<sequence>MRSMLECAITLLRSRGGYGNVAESLASRIDELAKMRRMTLFAPDDLSAPTPLHLAILRLLVVPDRLLTHADLLRAPPGTELPSLHPRKRVAIKWGGAGIRAGSGFFRIREPDLAIIDERIAIHGVERSFLSHVPPMLLLESPLPGWEAAEGRGVCGAADAMQWIEAPGRAATIDLDDNDAP</sequence>
<proteinExistence type="predicted"/>
<name>A0A199UF80_ANACO</name>
<dbReference type="InterPro" id="IPR052806">
    <property type="entry name" value="Fasciclin-like_AGP"/>
</dbReference>
<comment type="caution">
    <text evidence="1">The sequence shown here is derived from an EMBL/GenBank/DDBJ whole genome shotgun (WGS) entry which is preliminary data.</text>
</comment>
<dbReference type="Proteomes" id="UP000092600">
    <property type="component" value="Unassembled WGS sequence"/>
</dbReference>
<dbReference type="AlphaFoldDB" id="A0A199UF80"/>
<accession>A0A199UF80</accession>
<dbReference type="PANTHER" id="PTHR33985:SF2">
    <property type="entry name" value="EXPRESSED PROTEIN"/>
    <property type="match status" value="1"/>
</dbReference>
<protein>
    <submittedName>
        <fullName evidence="1">Uncharacterized protein</fullName>
    </submittedName>
</protein>
<evidence type="ECO:0000313" key="2">
    <source>
        <dbReference type="Proteomes" id="UP000092600"/>
    </source>
</evidence>
<dbReference type="EMBL" id="LSRQ01008346">
    <property type="protein sequence ID" value="OAY63399.1"/>
    <property type="molecule type" value="Genomic_DNA"/>
</dbReference>
<reference evidence="1 2" key="1">
    <citation type="journal article" date="2016" name="DNA Res.">
        <title>The draft genome of MD-2 pineapple using hybrid error correction of long reads.</title>
        <authorList>
            <person name="Redwan R.M."/>
            <person name="Saidin A."/>
            <person name="Kumar S.V."/>
        </authorList>
    </citation>
    <scope>NUCLEOTIDE SEQUENCE [LARGE SCALE GENOMIC DNA]</scope>
    <source>
        <strain evidence="2">cv. MD2</strain>
        <tissue evidence="1">Leaf</tissue>
    </source>
</reference>
<dbReference type="PANTHER" id="PTHR33985">
    <property type="entry name" value="OS02G0491300 PROTEIN-RELATED"/>
    <property type="match status" value="1"/>
</dbReference>
<gene>
    <name evidence="1" type="ORF">ACMD2_17115</name>
</gene>
<organism evidence="1 2">
    <name type="scientific">Ananas comosus</name>
    <name type="common">Pineapple</name>
    <name type="synonym">Ananas ananas</name>
    <dbReference type="NCBI Taxonomy" id="4615"/>
    <lineage>
        <taxon>Eukaryota</taxon>
        <taxon>Viridiplantae</taxon>
        <taxon>Streptophyta</taxon>
        <taxon>Embryophyta</taxon>
        <taxon>Tracheophyta</taxon>
        <taxon>Spermatophyta</taxon>
        <taxon>Magnoliopsida</taxon>
        <taxon>Liliopsida</taxon>
        <taxon>Poales</taxon>
        <taxon>Bromeliaceae</taxon>
        <taxon>Bromelioideae</taxon>
        <taxon>Ananas</taxon>
    </lineage>
</organism>